<sequence length="64" mass="7367">MKLEVGTEFKAIHSYPFEDQHKITLDGEVWHDIVAGETVKIADYETGKGLYKLLNKSLVTKWLM</sequence>
<dbReference type="AlphaFoldDB" id="A0A1S2MD18"/>
<evidence type="ECO:0000313" key="2">
    <source>
        <dbReference type="EMBL" id="QOY37712.1"/>
    </source>
</evidence>
<reference evidence="2 3" key="2">
    <citation type="journal article" date="2017" name="Genome Announc.">
        <title>Draft Genome Sequences of Four Alkaliphilic Bacteria Belonging to the Anaerobacillus Genus.</title>
        <authorList>
            <person name="Bassil N.M."/>
            <person name="Lloyd J.R."/>
        </authorList>
    </citation>
    <scope>NUCLEOTIDE SEQUENCE [LARGE SCALE GENOMIC DNA]</scope>
    <source>
        <strain evidence="2 3">NB2006</strain>
    </source>
</reference>
<reference evidence="2" key="4">
    <citation type="submission" date="2020-10" db="EMBL/GenBank/DDBJ databases">
        <authorList>
            <person name="Bassil N.M."/>
            <person name="Lloyd J.R."/>
        </authorList>
    </citation>
    <scope>NUCLEOTIDE SEQUENCE</scope>
    <source>
        <strain evidence="2">NB2006</strain>
    </source>
</reference>
<dbReference type="EMBL" id="LQXD01000053">
    <property type="protein sequence ID" value="OIJ22559.1"/>
    <property type="molecule type" value="Genomic_DNA"/>
</dbReference>
<keyword evidence="3" id="KW-1185">Reference proteome</keyword>
<organism evidence="1 3">
    <name type="scientific">Anaerobacillus isosaccharinicus</name>
    <dbReference type="NCBI Taxonomy" id="1532552"/>
    <lineage>
        <taxon>Bacteria</taxon>
        <taxon>Bacillati</taxon>
        <taxon>Bacillota</taxon>
        <taxon>Bacilli</taxon>
        <taxon>Bacillales</taxon>
        <taxon>Bacillaceae</taxon>
        <taxon>Anaerobacillus</taxon>
    </lineage>
</organism>
<protein>
    <submittedName>
        <fullName evidence="1">Uncharacterized protein</fullName>
    </submittedName>
</protein>
<name>A0A1S2MD18_9BACI</name>
<accession>A0A1S2MD18</accession>
<dbReference type="EMBL" id="CP063356">
    <property type="protein sequence ID" value="QOY37712.1"/>
    <property type="molecule type" value="Genomic_DNA"/>
</dbReference>
<dbReference type="RefSeq" id="WP_071316206.1">
    <property type="nucleotide sequence ID" value="NZ_CP063356.2"/>
</dbReference>
<gene>
    <name evidence="2" type="ORF">AWH56_009065</name>
    <name evidence="1" type="ORF">AWH56_05690</name>
</gene>
<evidence type="ECO:0000313" key="1">
    <source>
        <dbReference type="EMBL" id="OIJ22559.1"/>
    </source>
</evidence>
<dbReference type="Proteomes" id="UP000180175">
    <property type="component" value="Chromosome"/>
</dbReference>
<proteinExistence type="predicted"/>
<dbReference type="KEGG" id="aia:AWH56_009065"/>
<evidence type="ECO:0000313" key="3">
    <source>
        <dbReference type="Proteomes" id="UP000180175"/>
    </source>
</evidence>
<reference evidence="2 3" key="3">
    <citation type="journal article" date="2019" name="Int. J. Syst. Evol. Microbiol.">
        <title>Anaerobacillus isosaccharinicus sp. nov., an alkaliphilic bacterium which degrades isosaccharinic acid.</title>
        <authorList>
            <person name="Bassil N.M."/>
            <person name="Lloyd J.R."/>
        </authorList>
    </citation>
    <scope>NUCLEOTIDE SEQUENCE [LARGE SCALE GENOMIC DNA]</scope>
    <source>
        <strain evidence="2 3">NB2006</strain>
    </source>
</reference>
<reference evidence="1 3" key="1">
    <citation type="submission" date="2016-10" db="EMBL/GenBank/DDBJ databases">
        <title>Draft genome sequences of four alkaliphilic bacteria belonging to the Anaerobacillus genus.</title>
        <authorList>
            <person name="Bassil N.M."/>
            <person name="Lloyd J.R."/>
        </authorList>
    </citation>
    <scope>NUCLEOTIDE SEQUENCE [LARGE SCALE GENOMIC DNA]</scope>
    <source>
        <strain evidence="1 3">NB2006</strain>
    </source>
</reference>